<organism evidence="2">
    <name type="scientific">Tanacetum cinerariifolium</name>
    <name type="common">Dalmatian daisy</name>
    <name type="synonym">Chrysanthemum cinerariifolium</name>
    <dbReference type="NCBI Taxonomy" id="118510"/>
    <lineage>
        <taxon>Eukaryota</taxon>
        <taxon>Viridiplantae</taxon>
        <taxon>Streptophyta</taxon>
        <taxon>Embryophyta</taxon>
        <taxon>Tracheophyta</taxon>
        <taxon>Spermatophyta</taxon>
        <taxon>Magnoliopsida</taxon>
        <taxon>eudicotyledons</taxon>
        <taxon>Gunneridae</taxon>
        <taxon>Pentapetalae</taxon>
        <taxon>asterids</taxon>
        <taxon>campanulids</taxon>
        <taxon>Asterales</taxon>
        <taxon>Asteraceae</taxon>
        <taxon>Asteroideae</taxon>
        <taxon>Anthemideae</taxon>
        <taxon>Anthemidinae</taxon>
        <taxon>Tanacetum</taxon>
    </lineage>
</organism>
<evidence type="ECO:0000256" key="1">
    <source>
        <dbReference type="SAM" id="MobiDB-lite"/>
    </source>
</evidence>
<proteinExistence type="predicted"/>
<accession>A0A699WE40</accession>
<name>A0A699WE40_TANCI</name>
<sequence>EESSRGEADDVEEDEEEEHPTPADFILPPLVHHVTARMSIREHLPTPVWSEAEIDRLFPIPSPPPSPLSPWSSPLPHIPSPALPVSPPLPISSPPLPASPTYPLGYRAVMIWLRAETPSTSRPPPSGTSPSGTPPLLPI</sequence>
<comment type="caution">
    <text evidence="2">The sequence shown here is derived from an EMBL/GenBank/DDBJ whole genome shotgun (WGS) entry which is preliminary data.</text>
</comment>
<feature type="compositionally biased region" description="Acidic residues" evidence="1">
    <location>
        <begin position="9"/>
        <end position="18"/>
    </location>
</feature>
<feature type="non-terminal residue" evidence="2">
    <location>
        <position position="139"/>
    </location>
</feature>
<reference evidence="2" key="1">
    <citation type="journal article" date="2019" name="Sci. Rep.">
        <title>Draft genome of Tanacetum cinerariifolium, the natural source of mosquito coil.</title>
        <authorList>
            <person name="Yamashiro T."/>
            <person name="Shiraishi A."/>
            <person name="Satake H."/>
            <person name="Nakayama K."/>
        </authorList>
    </citation>
    <scope>NUCLEOTIDE SEQUENCE</scope>
</reference>
<protein>
    <submittedName>
        <fullName evidence="2">Uncharacterized protein</fullName>
    </submittedName>
</protein>
<evidence type="ECO:0000313" key="2">
    <source>
        <dbReference type="EMBL" id="GFD45905.1"/>
    </source>
</evidence>
<dbReference type="AlphaFoldDB" id="A0A699WE40"/>
<feature type="non-terminal residue" evidence="2">
    <location>
        <position position="1"/>
    </location>
</feature>
<gene>
    <name evidence="2" type="ORF">Tci_917874</name>
</gene>
<feature type="region of interest" description="Disordered" evidence="1">
    <location>
        <begin position="117"/>
        <end position="139"/>
    </location>
</feature>
<feature type="compositionally biased region" description="Pro residues" evidence="1">
    <location>
        <begin position="121"/>
        <end position="139"/>
    </location>
</feature>
<dbReference type="EMBL" id="BKCJ011660514">
    <property type="protein sequence ID" value="GFD45905.1"/>
    <property type="molecule type" value="Genomic_DNA"/>
</dbReference>
<feature type="region of interest" description="Disordered" evidence="1">
    <location>
        <begin position="1"/>
        <end position="27"/>
    </location>
</feature>